<dbReference type="Proteomes" id="UP000310760">
    <property type="component" value="Unassembled WGS sequence"/>
</dbReference>
<dbReference type="EMBL" id="SRYJ01000006">
    <property type="protein sequence ID" value="TGY72373.1"/>
    <property type="molecule type" value="Genomic_DNA"/>
</dbReference>
<proteinExistence type="predicted"/>
<accession>A0A4S2FSZ3</accession>
<evidence type="ECO:0000313" key="2">
    <source>
        <dbReference type="Proteomes" id="UP000310760"/>
    </source>
</evidence>
<sequence length="188" mass="21939">MDATENKRANRNETSLWDGLCLKFREYLDFTQKKLQSDRLEIVNQKGETITFQKALTDIIVTYKLNGTVEKTWKFPFWVALNTAYKNIDEYYRSELQAKASIKHVAEMWRISNSRHLTNEEITAISSNRVVKSQYGLSVEFYMKKGGVIYIPLLDKNKLSENAEINLQEAQILTLSKEGEKDIYRIKV</sequence>
<dbReference type="RefSeq" id="WP_168355493.1">
    <property type="nucleotide sequence ID" value="NZ_CAPOAU010000005.1"/>
</dbReference>
<protein>
    <submittedName>
        <fullName evidence="1">Uncharacterized protein</fullName>
    </submittedName>
</protein>
<comment type="caution">
    <text evidence="1">The sequence shown here is derived from an EMBL/GenBank/DDBJ whole genome shotgun (WGS) entry which is preliminary data.</text>
</comment>
<evidence type="ECO:0000313" key="1">
    <source>
        <dbReference type="EMBL" id="TGY72373.1"/>
    </source>
</evidence>
<organism evidence="1 2">
    <name type="scientific">Phocaeicola sartorii</name>
    <dbReference type="NCBI Taxonomy" id="671267"/>
    <lineage>
        <taxon>Bacteria</taxon>
        <taxon>Pseudomonadati</taxon>
        <taxon>Bacteroidota</taxon>
        <taxon>Bacteroidia</taxon>
        <taxon>Bacteroidales</taxon>
        <taxon>Bacteroidaceae</taxon>
        <taxon>Phocaeicola</taxon>
    </lineage>
</organism>
<dbReference type="AlphaFoldDB" id="A0A4S2FSZ3"/>
<reference evidence="1 2" key="1">
    <citation type="submission" date="2019-04" db="EMBL/GenBank/DDBJ databases">
        <title>Microbes associate with the intestines of laboratory mice.</title>
        <authorList>
            <person name="Navarre W."/>
            <person name="Wong E."/>
            <person name="Huang K."/>
            <person name="Tropini C."/>
            <person name="Ng K."/>
            <person name="Yu B."/>
        </authorList>
    </citation>
    <scope>NUCLEOTIDE SEQUENCE [LARGE SCALE GENOMIC DNA]</scope>
    <source>
        <strain evidence="1 2">NM22_B1</strain>
    </source>
</reference>
<name>A0A4S2FSZ3_9BACT</name>
<gene>
    <name evidence="1" type="ORF">E5339_04220</name>
</gene>